<dbReference type="InterPro" id="IPR000979">
    <property type="entry name" value="Phosphodiesterase_MJ0936/Vps29"/>
</dbReference>
<sequence>MEKYLRLPDLHIPHWSNSLPAKFKKLLVPGMIQHTLCTGNLCTEESYDYLQTLAGDVHIVRGDFNENLNYQEQKVVNCWAVQNWFDPWT</sequence>
<dbReference type="GeneTree" id="ENSGT00980000202649"/>
<dbReference type="Gene3D" id="3.60.21.10">
    <property type="match status" value="1"/>
</dbReference>
<dbReference type="InterPro" id="IPR029052">
    <property type="entry name" value="Metallo-depent_PP-like"/>
</dbReference>
<reference evidence="1" key="2">
    <citation type="submission" date="2025-09" db="UniProtKB">
        <authorList>
            <consortium name="Ensembl"/>
        </authorList>
    </citation>
    <scope>IDENTIFICATION</scope>
</reference>
<dbReference type="Proteomes" id="UP000694561">
    <property type="component" value="Unplaced"/>
</dbReference>
<dbReference type="PANTHER" id="PTHR11124">
    <property type="entry name" value="VACUOLAR SORTING PROTEIN VPS29"/>
    <property type="match status" value="1"/>
</dbReference>
<proteinExistence type="predicted"/>
<evidence type="ECO:0000313" key="2">
    <source>
        <dbReference type="Proteomes" id="UP000694561"/>
    </source>
</evidence>
<dbReference type="AlphaFoldDB" id="A0A8C6B483"/>
<accession>A0A8C6B483</accession>
<protein>
    <submittedName>
        <fullName evidence="1">Uncharacterized protein</fullName>
    </submittedName>
</protein>
<evidence type="ECO:0000313" key="1">
    <source>
        <dbReference type="Ensembl" id="ENSMMNP00015009925.1"/>
    </source>
</evidence>
<reference evidence="1" key="1">
    <citation type="submission" date="2025-08" db="UniProtKB">
        <authorList>
            <consortium name="Ensembl"/>
        </authorList>
    </citation>
    <scope>IDENTIFICATION</scope>
</reference>
<organism evidence="1 2">
    <name type="scientific">Monodon monoceros</name>
    <name type="common">Narwhal</name>
    <name type="synonym">Ceratodon monodon</name>
    <dbReference type="NCBI Taxonomy" id="40151"/>
    <lineage>
        <taxon>Eukaryota</taxon>
        <taxon>Metazoa</taxon>
        <taxon>Chordata</taxon>
        <taxon>Craniata</taxon>
        <taxon>Vertebrata</taxon>
        <taxon>Euteleostomi</taxon>
        <taxon>Mammalia</taxon>
        <taxon>Eutheria</taxon>
        <taxon>Laurasiatheria</taxon>
        <taxon>Artiodactyla</taxon>
        <taxon>Whippomorpha</taxon>
        <taxon>Cetacea</taxon>
        <taxon>Odontoceti</taxon>
        <taxon>Monodontidae</taxon>
        <taxon>Monodon</taxon>
    </lineage>
</organism>
<keyword evidence="2" id="KW-1185">Reference proteome</keyword>
<dbReference type="SUPFAM" id="SSF56300">
    <property type="entry name" value="Metallo-dependent phosphatases"/>
    <property type="match status" value="1"/>
</dbReference>
<dbReference type="Ensembl" id="ENSMMNT00015010858.1">
    <property type="protein sequence ID" value="ENSMMNP00015009925.1"/>
    <property type="gene ID" value="ENSMMNG00015007381.1"/>
</dbReference>
<name>A0A8C6B483_MONMO</name>